<keyword evidence="2" id="KW-1133">Transmembrane helix</keyword>
<evidence type="ECO:0000256" key="2">
    <source>
        <dbReference type="SAM" id="Phobius"/>
    </source>
</evidence>
<dbReference type="AlphaFoldDB" id="A0AAV0YSS9"/>
<accession>A0AAV0YSS9</accession>
<evidence type="ECO:0000313" key="3">
    <source>
        <dbReference type="EMBL" id="CAI8588929.1"/>
    </source>
</evidence>
<reference evidence="3 4" key="1">
    <citation type="submission" date="2023-01" db="EMBL/GenBank/DDBJ databases">
        <authorList>
            <person name="Kreplak J."/>
        </authorList>
    </citation>
    <scope>NUCLEOTIDE SEQUENCE [LARGE SCALE GENOMIC DNA]</scope>
</reference>
<evidence type="ECO:0000313" key="4">
    <source>
        <dbReference type="Proteomes" id="UP001157006"/>
    </source>
</evidence>
<proteinExistence type="predicted"/>
<dbReference type="EMBL" id="OX451736">
    <property type="protein sequence ID" value="CAI8588929.1"/>
    <property type="molecule type" value="Genomic_DNA"/>
</dbReference>
<gene>
    <name evidence="3" type="ORF">VFH_I370600</name>
</gene>
<protein>
    <submittedName>
        <fullName evidence="3">Uncharacterized protein</fullName>
    </submittedName>
</protein>
<feature type="compositionally biased region" description="Acidic residues" evidence="1">
    <location>
        <begin position="61"/>
        <end position="78"/>
    </location>
</feature>
<organism evidence="3 4">
    <name type="scientific">Vicia faba</name>
    <name type="common">Broad bean</name>
    <name type="synonym">Faba vulgaris</name>
    <dbReference type="NCBI Taxonomy" id="3906"/>
    <lineage>
        <taxon>Eukaryota</taxon>
        <taxon>Viridiplantae</taxon>
        <taxon>Streptophyta</taxon>
        <taxon>Embryophyta</taxon>
        <taxon>Tracheophyta</taxon>
        <taxon>Spermatophyta</taxon>
        <taxon>Magnoliopsida</taxon>
        <taxon>eudicotyledons</taxon>
        <taxon>Gunneridae</taxon>
        <taxon>Pentapetalae</taxon>
        <taxon>rosids</taxon>
        <taxon>fabids</taxon>
        <taxon>Fabales</taxon>
        <taxon>Fabaceae</taxon>
        <taxon>Papilionoideae</taxon>
        <taxon>50 kb inversion clade</taxon>
        <taxon>NPAAA clade</taxon>
        <taxon>Hologalegina</taxon>
        <taxon>IRL clade</taxon>
        <taxon>Fabeae</taxon>
        <taxon>Vicia</taxon>
    </lineage>
</organism>
<keyword evidence="4" id="KW-1185">Reference proteome</keyword>
<dbReference type="Proteomes" id="UP001157006">
    <property type="component" value="Chromosome 1L"/>
</dbReference>
<feature type="region of interest" description="Disordered" evidence="1">
    <location>
        <begin position="56"/>
        <end position="82"/>
    </location>
</feature>
<sequence length="134" mass="15176">MGRRGKPLKKQATTPPVTVRVFSQLLIKGEPEATKEGQGIVIQLVTTFTSCVSEKQSETLEPIEEEEREKMEEEDEDEAKPKQPWVDIVRGKMIHDNIIMAHKLVRGSLIFLQSLSPGLWFVSQLFLIGVTLFL</sequence>
<name>A0AAV0YSS9_VICFA</name>
<evidence type="ECO:0000256" key="1">
    <source>
        <dbReference type="SAM" id="MobiDB-lite"/>
    </source>
</evidence>
<keyword evidence="2" id="KW-0472">Membrane</keyword>
<feature type="transmembrane region" description="Helical" evidence="2">
    <location>
        <begin position="109"/>
        <end position="133"/>
    </location>
</feature>
<keyword evidence="2" id="KW-0812">Transmembrane</keyword>